<dbReference type="RefSeq" id="YP_010059507.1">
    <property type="nucleotide sequence ID" value="NC_054726.1"/>
</dbReference>
<evidence type="ECO:0000313" key="2">
    <source>
        <dbReference type="Proteomes" id="UP000423065"/>
    </source>
</evidence>
<evidence type="ECO:0000313" key="1">
    <source>
        <dbReference type="EMBL" id="QGJ94894.1"/>
    </source>
</evidence>
<keyword evidence="2" id="KW-1185">Reference proteome</keyword>
<sequence>MTSPYPYTGIGVFSPKALSYSLARKQVAQSAYGDLGVTVVGPDSKPVDATDVSVRVTLDTDFDGTTSEVDGEAPEGREIASFSGSQVRHDPEDPGVYTVTLTPEHTAERGNLTAVWTFSVDGSQATYVDYLQIIEQMPTYDALRPEEQDIVQRVSWMFADLFDSTNGGPNLMEQFQSHFGFERIAQLMHLAMNRINTYGVPMTNFGLGEGSTKLPEGFDGFLMMGTYLEVLRHLIRSYTEQPNLVAMTVTYTDRRDYAQRWRSILDEEKQDYLDALKLAKRKLLGLGGGSLLVAGGIYGGAGRSFYKSSYAMQARAARFYPYASIIVRR</sequence>
<name>A0A649VRS0_9CAUD</name>
<gene>
    <name evidence="1" type="primary">31</name>
    <name evidence="1" type="ORF">SEA_STORMAGEDDON_31</name>
</gene>
<protein>
    <submittedName>
        <fullName evidence="1">Uncharacterized protein</fullName>
    </submittedName>
</protein>
<organism evidence="1 2">
    <name type="scientific">Gordonia phage Stormageddon</name>
    <dbReference type="NCBI Taxonomy" id="2656541"/>
    <lineage>
        <taxon>Viruses</taxon>
        <taxon>Duplodnaviria</taxon>
        <taxon>Heunggongvirae</taxon>
        <taxon>Uroviricota</taxon>
        <taxon>Caudoviricetes</taxon>
        <taxon>Stormageddonvirus</taxon>
        <taxon>Stormageddonvirus Stormageddon</taxon>
    </lineage>
</organism>
<dbReference type="Proteomes" id="UP000423065">
    <property type="component" value="Segment"/>
</dbReference>
<dbReference type="KEGG" id="vg:64766740"/>
<accession>A0A649VRS0</accession>
<proteinExistence type="predicted"/>
<dbReference type="GeneID" id="64766740"/>
<reference evidence="1 2" key="1">
    <citation type="submission" date="2019-10" db="EMBL/GenBank/DDBJ databases">
        <authorList>
            <person name="Garlena R.A."/>
            <person name="Russell D.A."/>
            <person name="Pope W.H."/>
            <person name="Jacobs-Sera D."/>
            <person name="Hatfull G.F."/>
        </authorList>
    </citation>
    <scope>NUCLEOTIDE SEQUENCE [LARGE SCALE GENOMIC DNA]</scope>
</reference>
<dbReference type="EMBL" id="MN586040">
    <property type="protein sequence ID" value="QGJ94894.1"/>
    <property type="molecule type" value="Genomic_DNA"/>
</dbReference>